<feature type="region of interest" description="Disordered" evidence="6">
    <location>
        <begin position="125"/>
        <end position="149"/>
    </location>
</feature>
<dbReference type="OrthoDB" id="18595at2759"/>
<feature type="domain" description="Small ribosomal subunit protein mS41 SAM" evidence="7">
    <location>
        <begin position="50"/>
        <end position="106"/>
    </location>
</feature>
<accession>A0A1G4KD84</accession>
<gene>
    <name evidence="8" type="ORF">LAME_0H01530G</name>
</gene>
<evidence type="ECO:0000259" key="7">
    <source>
        <dbReference type="SMART" id="SM01238"/>
    </source>
</evidence>
<evidence type="ECO:0000256" key="2">
    <source>
        <dbReference type="ARBA" id="ARBA00010492"/>
    </source>
</evidence>
<organism evidence="8 9">
    <name type="scientific">Lachancea meyersii CBS 8951</name>
    <dbReference type="NCBI Taxonomy" id="1266667"/>
    <lineage>
        <taxon>Eukaryota</taxon>
        <taxon>Fungi</taxon>
        <taxon>Dikarya</taxon>
        <taxon>Ascomycota</taxon>
        <taxon>Saccharomycotina</taxon>
        <taxon>Saccharomycetes</taxon>
        <taxon>Saccharomycetales</taxon>
        <taxon>Saccharomycetaceae</taxon>
        <taxon>Lachancea</taxon>
    </lineage>
</organism>
<proteinExistence type="inferred from homology"/>
<evidence type="ECO:0000256" key="3">
    <source>
        <dbReference type="ARBA" id="ARBA00023128"/>
    </source>
</evidence>
<keyword evidence="9" id="KW-1185">Reference proteome</keyword>
<comment type="subcellular location">
    <subcellularLocation>
        <location evidence="1">Mitochondrion</location>
    </subcellularLocation>
</comment>
<name>A0A1G4KD84_9SACH</name>
<dbReference type="SMART" id="SM01238">
    <property type="entry name" value="IGR"/>
    <property type="match status" value="1"/>
</dbReference>
<evidence type="ECO:0000256" key="5">
    <source>
        <dbReference type="ARBA" id="ARBA00035341"/>
    </source>
</evidence>
<protein>
    <recommendedName>
        <fullName evidence="4">Small ribosomal subunit protein mS41</fullName>
    </recommendedName>
    <alternativeName>
        <fullName evidence="5">Protein FYV4, mitochondrial</fullName>
    </alternativeName>
</protein>
<reference evidence="9" key="1">
    <citation type="submission" date="2016-03" db="EMBL/GenBank/DDBJ databases">
        <authorList>
            <person name="Devillers Hugo."/>
        </authorList>
    </citation>
    <scope>NUCLEOTIDE SEQUENCE [LARGE SCALE GENOMIC DNA]</scope>
</reference>
<dbReference type="EMBL" id="LT598480">
    <property type="protein sequence ID" value="SCV02482.1"/>
    <property type="molecule type" value="Genomic_DNA"/>
</dbReference>
<dbReference type="InterPro" id="IPR039603">
    <property type="entry name" value="Ribosomal_mS41"/>
</dbReference>
<dbReference type="Proteomes" id="UP000191144">
    <property type="component" value="Chromosome H"/>
</dbReference>
<evidence type="ECO:0000256" key="1">
    <source>
        <dbReference type="ARBA" id="ARBA00004173"/>
    </source>
</evidence>
<evidence type="ECO:0000313" key="8">
    <source>
        <dbReference type="EMBL" id="SCV02482.1"/>
    </source>
</evidence>
<dbReference type="PANTHER" id="PTHR28235:SF1">
    <property type="entry name" value="SMALL RIBOSOMAL SUBUNIT PROTEIN MS41"/>
    <property type="match status" value="1"/>
</dbReference>
<evidence type="ECO:0000256" key="4">
    <source>
        <dbReference type="ARBA" id="ARBA00035129"/>
    </source>
</evidence>
<comment type="similarity">
    <text evidence="2">Belongs to the mitochondrion-specific ribosomal protein mS41 family.</text>
</comment>
<dbReference type="InterPro" id="IPR019083">
    <property type="entry name" value="SAM_Ribosomal_mS41"/>
</dbReference>
<evidence type="ECO:0000313" key="9">
    <source>
        <dbReference type="Proteomes" id="UP000191144"/>
    </source>
</evidence>
<dbReference type="AlphaFoldDB" id="A0A1G4KD84"/>
<dbReference type="GO" id="GO:0005739">
    <property type="term" value="C:mitochondrion"/>
    <property type="evidence" value="ECO:0007669"/>
    <property type="project" value="UniProtKB-SubCell"/>
</dbReference>
<keyword evidence="3" id="KW-0496">Mitochondrion</keyword>
<dbReference type="Pfam" id="PF09597">
    <property type="entry name" value="SAM_Ribosomal_mS41"/>
    <property type="match status" value="1"/>
</dbReference>
<sequence>MLKARSTISNSRMRAFGTNARLFSSCTSVLRNNRASLRKIPGPTEKIPSVEAFLATIGRKCDEHVEVYENKWENLFSWDSAILKEKGIPAQQRKYILSQVERLRKDETVAEIKVGKKSFLGGERKRKETVAKMRAEQRAEQRAASSTPQ</sequence>
<feature type="compositionally biased region" description="Basic and acidic residues" evidence="6">
    <location>
        <begin position="125"/>
        <end position="141"/>
    </location>
</feature>
<evidence type="ECO:0000256" key="6">
    <source>
        <dbReference type="SAM" id="MobiDB-lite"/>
    </source>
</evidence>
<dbReference type="PANTHER" id="PTHR28235">
    <property type="entry name" value="PROTEIN FYV4, MITOCHONDRIAL"/>
    <property type="match status" value="1"/>
</dbReference>